<dbReference type="EMBL" id="LSSL01002040">
    <property type="protein sequence ID" value="OLY81970.1"/>
    <property type="molecule type" value="Genomic_DNA"/>
</dbReference>
<keyword evidence="3" id="KW-1185">Reference proteome</keyword>
<sequence length="478" mass="54436">MDQIPSDEAPPTYFEALTQAKNYKDLGYAVDNDNYCSSDKNSDNLIKKVSKNKDSRQARLQRIINTREDYLKINNVPTLNHEVGLEVKNQSSLKIPDLSESEEKNIFNNSYTSPRIPLTDKIYDLKITNNDLLFDDSDIFSLSENEEFIKLDSSNDSENHSNQEANNDELFDRLTGMIDDLIINADKALKSNPDNDLEGSLAPSCSSRKLPSNLANFVSDEYAEKYRTKKTLKSKIRRRTADVYKCPKMARSSRLVSKNQISIISKNSVSGNSINFDDLNHGYESDFEAERFRMNSKSFKQKKLAKSLRLGMYKAQLSPGLASLDEFESDVDDFDLTSNALGLTSRNRNVTRLSPKTDRFRLNMKTSHSSELLNLDILQIPLESVYPDYEKIEYYPDMNCHLKNDSKDSSDLDSSPSQTKPWNPLQFIVLFYYGVIFFLGILFLNSVLCDYSSNKVLLKLHSKSQPEAKNSDSAPESD</sequence>
<keyword evidence="1" id="KW-1133">Transmembrane helix</keyword>
<comment type="caution">
    <text evidence="2">The sequence shown here is derived from an EMBL/GenBank/DDBJ whole genome shotgun (WGS) entry which is preliminary data.</text>
</comment>
<gene>
    <name evidence="2" type="ORF">AYI68_g3919</name>
</gene>
<name>A0A1R0GYK4_9FUNG</name>
<dbReference type="Proteomes" id="UP000187455">
    <property type="component" value="Unassembled WGS sequence"/>
</dbReference>
<dbReference type="AlphaFoldDB" id="A0A1R0GYK4"/>
<reference evidence="2 3" key="1">
    <citation type="journal article" date="2016" name="Mol. Biol. Evol.">
        <title>Genome-Wide Survey of Gut Fungi (Harpellales) Reveals the First Horizontally Transferred Ubiquitin Gene from a Mosquito Host.</title>
        <authorList>
            <person name="Wang Y."/>
            <person name="White M.M."/>
            <person name="Kvist S."/>
            <person name="Moncalvo J.M."/>
        </authorList>
    </citation>
    <scope>NUCLEOTIDE SEQUENCE [LARGE SCALE GENOMIC DNA]</scope>
    <source>
        <strain evidence="2 3">ALG-7-W6</strain>
    </source>
</reference>
<feature type="transmembrane region" description="Helical" evidence="1">
    <location>
        <begin position="427"/>
        <end position="449"/>
    </location>
</feature>
<evidence type="ECO:0000256" key="1">
    <source>
        <dbReference type="SAM" id="Phobius"/>
    </source>
</evidence>
<dbReference type="OrthoDB" id="10337084at2759"/>
<keyword evidence="1" id="KW-0812">Transmembrane</keyword>
<accession>A0A1R0GYK4</accession>
<organism evidence="2 3">
    <name type="scientific">Smittium mucronatum</name>
    <dbReference type="NCBI Taxonomy" id="133383"/>
    <lineage>
        <taxon>Eukaryota</taxon>
        <taxon>Fungi</taxon>
        <taxon>Fungi incertae sedis</taxon>
        <taxon>Zoopagomycota</taxon>
        <taxon>Kickxellomycotina</taxon>
        <taxon>Harpellomycetes</taxon>
        <taxon>Harpellales</taxon>
        <taxon>Legeriomycetaceae</taxon>
        <taxon>Smittium</taxon>
    </lineage>
</organism>
<evidence type="ECO:0000313" key="3">
    <source>
        <dbReference type="Proteomes" id="UP000187455"/>
    </source>
</evidence>
<evidence type="ECO:0000313" key="2">
    <source>
        <dbReference type="EMBL" id="OLY81970.1"/>
    </source>
</evidence>
<protein>
    <submittedName>
        <fullName evidence="2">Uncharacterized protein</fullName>
    </submittedName>
</protein>
<proteinExistence type="predicted"/>
<keyword evidence="1" id="KW-0472">Membrane</keyword>